<evidence type="ECO:0000256" key="1">
    <source>
        <dbReference type="SAM" id="Phobius"/>
    </source>
</evidence>
<gene>
    <name evidence="2" type="ORF">RB636_41160</name>
</gene>
<keyword evidence="1" id="KW-0472">Membrane</keyword>
<keyword evidence="1" id="KW-1133">Transmembrane helix</keyword>
<dbReference type="Proteomes" id="UP001348265">
    <property type="component" value="Unassembled WGS sequence"/>
</dbReference>
<protein>
    <submittedName>
        <fullName evidence="2">Uncharacterized protein</fullName>
    </submittedName>
</protein>
<name>A0ABU7X9S1_9ACTN</name>
<keyword evidence="3" id="KW-1185">Reference proteome</keyword>
<dbReference type="EMBL" id="JAVFKM010000053">
    <property type="protein sequence ID" value="MEF3119558.1"/>
    <property type="molecule type" value="Genomic_DNA"/>
</dbReference>
<feature type="transmembrane region" description="Helical" evidence="1">
    <location>
        <begin position="109"/>
        <end position="127"/>
    </location>
</feature>
<reference evidence="2 3" key="1">
    <citation type="submission" date="2023-08" db="EMBL/GenBank/DDBJ databases">
        <authorList>
            <person name="Sharma P."/>
            <person name="Verma V."/>
            <person name="Mohan M.K."/>
            <person name="Dubey A.K."/>
        </authorList>
    </citation>
    <scope>NUCLEOTIDE SEQUENCE [LARGE SCALE GENOMIC DNA]</scope>
    <source>
        <strain evidence="2 3">ADP4</strain>
    </source>
</reference>
<evidence type="ECO:0000313" key="2">
    <source>
        <dbReference type="EMBL" id="MEF3119558.1"/>
    </source>
</evidence>
<evidence type="ECO:0000313" key="3">
    <source>
        <dbReference type="Proteomes" id="UP001348265"/>
    </source>
</evidence>
<organism evidence="2 3">
    <name type="scientific">Streptomyces chrestomyceticus</name>
    <dbReference type="NCBI Taxonomy" id="68185"/>
    <lineage>
        <taxon>Bacteria</taxon>
        <taxon>Bacillati</taxon>
        <taxon>Actinomycetota</taxon>
        <taxon>Actinomycetes</taxon>
        <taxon>Kitasatosporales</taxon>
        <taxon>Streptomycetaceae</taxon>
        <taxon>Streptomyces</taxon>
    </lineage>
</organism>
<sequence>MLVSLPLAYLILMAAAATFVFSFAMAKWIPGRKGKIVFPAVSVACCLGMVLVGQLQYQHWSPQHMLVLYSFGWVGLTVGLFPSRKLMHQYAEEINRGEKREKYDVPARYTVFAVFSVVVMSFVAYALSQ</sequence>
<proteinExistence type="predicted"/>
<feature type="transmembrane region" description="Helical" evidence="1">
    <location>
        <begin position="36"/>
        <end position="57"/>
    </location>
</feature>
<feature type="transmembrane region" description="Helical" evidence="1">
    <location>
        <begin position="6"/>
        <end position="24"/>
    </location>
</feature>
<accession>A0ABU7X9S1</accession>
<dbReference type="RefSeq" id="WP_031000703.1">
    <property type="nucleotide sequence ID" value="NZ_JAVFKM010000053.1"/>
</dbReference>
<feature type="transmembrane region" description="Helical" evidence="1">
    <location>
        <begin position="63"/>
        <end position="81"/>
    </location>
</feature>
<keyword evidence="1" id="KW-0812">Transmembrane</keyword>
<comment type="caution">
    <text evidence="2">The sequence shown here is derived from an EMBL/GenBank/DDBJ whole genome shotgun (WGS) entry which is preliminary data.</text>
</comment>